<evidence type="ECO:0000256" key="2">
    <source>
        <dbReference type="SAM" id="SignalP"/>
    </source>
</evidence>
<dbReference type="Proteomes" id="UP000076825">
    <property type="component" value="Chromosome 1"/>
</dbReference>
<evidence type="ECO:0000256" key="1">
    <source>
        <dbReference type="ARBA" id="ARBA00022729"/>
    </source>
</evidence>
<accession>A0A157KJ76</accession>
<dbReference type="InterPro" id="IPR018389">
    <property type="entry name" value="DctP_fam"/>
</dbReference>
<feature type="chain" id="PRO_5009816460" evidence="2">
    <location>
        <begin position="23"/>
        <end position="324"/>
    </location>
</feature>
<dbReference type="PANTHER" id="PTHR33376:SF4">
    <property type="entry name" value="SIALIC ACID-BINDING PERIPLASMIC PROTEIN SIAP"/>
    <property type="match status" value="1"/>
</dbReference>
<dbReference type="GO" id="GO:0055085">
    <property type="term" value="P:transmembrane transport"/>
    <property type="evidence" value="ECO:0007669"/>
    <property type="project" value="InterPro"/>
</dbReference>
<dbReference type="RefSeq" id="WP_025516370.1">
    <property type="nucleotide sequence ID" value="NZ_CP016340.1"/>
</dbReference>
<dbReference type="InterPro" id="IPR038404">
    <property type="entry name" value="TRAP_DctP_sf"/>
</dbReference>
<keyword evidence="1 2" id="KW-0732">Signal</keyword>
<feature type="signal peptide" evidence="2">
    <location>
        <begin position="1"/>
        <end position="22"/>
    </location>
</feature>
<dbReference type="NCBIfam" id="NF037995">
    <property type="entry name" value="TRAP_S1"/>
    <property type="match status" value="1"/>
</dbReference>
<dbReference type="Gene3D" id="3.40.190.170">
    <property type="entry name" value="Bacterial extracellular solute-binding protein, family 7"/>
    <property type="match status" value="1"/>
</dbReference>
<dbReference type="PATRIC" id="fig|123899.6.peg.3155"/>
<dbReference type="GeneID" id="56589598"/>
<dbReference type="STRING" id="123899.SAMEA3906487_03160"/>
<gene>
    <name evidence="3" type="ORF">SAMEA3906487_03160</name>
</gene>
<dbReference type="eggNOG" id="COG1638">
    <property type="taxonomic scope" value="Bacteria"/>
</dbReference>
<evidence type="ECO:0000313" key="3">
    <source>
        <dbReference type="EMBL" id="SAI72357.1"/>
    </source>
</evidence>
<reference evidence="3 4" key="1">
    <citation type="submission" date="2016-04" db="EMBL/GenBank/DDBJ databases">
        <authorList>
            <consortium name="Pathogen Informatics"/>
        </authorList>
    </citation>
    <scope>NUCLEOTIDE SEQUENCE [LARGE SCALE GENOMIC DNA]</scope>
    <source>
        <strain evidence="3 4">H044680328</strain>
    </source>
</reference>
<dbReference type="EMBL" id="LT546645">
    <property type="protein sequence ID" value="SAI72357.1"/>
    <property type="molecule type" value="Genomic_DNA"/>
</dbReference>
<sequence>MYKKLSLLAGSVLLAFGASAQAQTKWDLPTAYPASNLHVENLVDFVKDVDALSGGKLKITLHNNASLYKAPEIKRAVQGNQAQIGEILLTNFANEAPIYELDGLPFLATGYDASFKLYQAQKPFLEKQLNKQGMTLLYAVAWPPQGIFANRDIKEVGDMKGLKWRAYSPVTAKIAELVGAQPVTVQQAELAQAMATGVIDSYMSSGSTGYDTKTYEYIKKFYDTEAWLPKNAVVVNKKAFDALDAPTQQALLKAGAQAEARGWKLSQDKNSWYKEQLSKNGMEIIKPTPQLTEGLDKIGKRMLEDWLKKAGPDGQAMIDAYRKP</sequence>
<dbReference type="KEGG" id="btrm:SAMEA390648703160"/>
<dbReference type="CDD" id="cd13602">
    <property type="entry name" value="PBP2_TRAP_BpDctp6_7"/>
    <property type="match status" value="1"/>
</dbReference>
<organism evidence="3 4">
    <name type="scientific">Bordetella trematum</name>
    <dbReference type="NCBI Taxonomy" id="123899"/>
    <lineage>
        <taxon>Bacteria</taxon>
        <taxon>Pseudomonadati</taxon>
        <taxon>Pseudomonadota</taxon>
        <taxon>Betaproteobacteria</taxon>
        <taxon>Burkholderiales</taxon>
        <taxon>Alcaligenaceae</taxon>
        <taxon>Bordetella</taxon>
    </lineage>
</organism>
<evidence type="ECO:0000313" key="4">
    <source>
        <dbReference type="Proteomes" id="UP000076825"/>
    </source>
</evidence>
<protein>
    <submittedName>
        <fullName evidence="3">Exported protein (TRAP dicarboxylate transporter)</fullName>
    </submittedName>
</protein>
<proteinExistence type="predicted"/>
<dbReference type="PANTHER" id="PTHR33376">
    <property type="match status" value="1"/>
</dbReference>
<keyword evidence="4" id="KW-1185">Reference proteome</keyword>
<dbReference type="AlphaFoldDB" id="A0A157KJ76"/>
<name>A0A157KJ76_9BORD</name>
<dbReference type="Pfam" id="PF03480">
    <property type="entry name" value="DctP"/>
    <property type="match status" value="1"/>
</dbReference>
<dbReference type="OrthoDB" id="9783941at2"/>